<proteinExistence type="predicted"/>
<dbReference type="InParanoid" id="A0A673XPP7"/>
<dbReference type="AlphaFoldDB" id="A0A673XPP7"/>
<keyword evidence="2" id="KW-1185">Reference proteome</keyword>
<organism evidence="1 2">
    <name type="scientific">Salmo trutta</name>
    <name type="common">Brown trout</name>
    <dbReference type="NCBI Taxonomy" id="8032"/>
    <lineage>
        <taxon>Eukaryota</taxon>
        <taxon>Metazoa</taxon>
        <taxon>Chordata</taxon>
        <taxon>Craniata</taxon>
        <taxon>Vertebrata</taxon>
        <taxon>Euteleostomi</taxon>
        <taxon>Actinopterygii</taxon>
        <taxon>Neopterygii</taxon>
        <taxon>Teleostei</taxon>
        <taxon>Protacanthopterygii</taxon>
        <taxon>Salmoniformes</taxon>
        <taxon>Salmonidae</taxon>
        <taxon>Salmoninae</taxon>
        <taxon>Salmo</taxon>
    </lineage>
</organism>
<protein>
    <submittedName>
        <fullName evidence="1">Uncharacterized protein</fullName>
    </submittedName>
</protein>
<dbReference type="Proteomes" id="UP000472277">
    <property type="component" value="Chromosome 3"/>
</dbReference>
<name>A0A673XPP7_SALTR</name>
<dbReference type="Ensembl" id="ENSSTUT00000024030.1">
    <property type="protein sequence ID" value="ENSSTUP00000022902.1"/>
    <property type="gene ID" value="ENSSTUG00000010024.1"/>
</dbReference>
<sequence length="58" mass="6751">MLPFPKKKYTVAEYLMTVHWRNAISLDPPKGRSLQLTCISYLNVHDVSHPSQPDCFLY</sequence>
<reference evidence="1" key="1">
    <citation type="submission" date="2025-08" db="UniProtKB">
        <authorList>
            <consortium name="Ensembl"/>
        </authorList>
    </citation>
    <scope>IDENTIFICATION</scope>
</reference>
<accession>A0A673XPP7</accession>
<reference evidence="1" key="2">
    <citation type="submission" date="2025-09" db="UniProtKB">
        <authorList>
            <consortium name="Ensembl"/>
        </authorList>
    </citation>
    <scope>IDENTIFICATION</scope>
</reference>
<evidence type="ECO:0000313" key="2">
    <source>
        <dbReference type="Proteomes" id="UP000472277"/>
    </source>
</evidence>
<evidence type="ECO:0000313" key="1">
    <source>
        <dbReference type="Ensembl" id="ENSSTUP00000022902.1"/>
    </source>
</evidence>